<name>A0ABT9HXL7_9GAMM</name>
<feature type="chain" id="PRO_5046627837" description="Porin" evidence="1">
    <location>
        <begin position="27"/>
        <end position="54"/>
    </location>
</feature>
<sequence length="54" mass="5875">MNNKNIVKLITVVTLLSSFVATPVVADSSKVDPEQPVVTPQCWFICPPDNSSDE</sequence>
<gene>
    <name evidence="2" type="ORF">ORJ04_07890</name>
</gene>
<evidence type="ECO:0008006" key="4">
    <source>
        <dbReference type="Google" id="ProtNLM"/>
    </source>
</evidence>
<organism evidence="2 3">
    <name type="scientific">Rheinheimera baltica</name>
    <dbReference type="NCBI Taxonomy" id="67576"/>
    <lineage>
        <taxon>Bacteria</taxon>
        <taxon>Pseudomonadati</taxon>
        <taxon>Pseudomonadota</taxon>
        <taxon>Gammaproteobacteria</taxon>
        <taxon>Chromatiales</taxon>
        <taxon>Chromatiaceae</taxon>
        <taxon>Rheinheimera</taxon>
    </lineage>
</organism>
<dbReference type="EMBL" id="JAPJDZ010000014">
    <property type="protein sequence ID" value="MDP5135869.1"/>
    <property type="molecule type" value="Genomic_DNA"/>
</dbReference>
<keyword evidence="3" id="KW-1185">Reference proteome</keyword>
<dbReference type="Proteomes" id="UP001231109">
    <property type="component" value="Unassembled WGS sequence"/>
</dbReference>
<reference evidence="2 3" key="1">
    <citation type="submission" date="2022-11" db="EMBL/GenBank/DDBJ databases">
        <title>Viruses from the air-sea interface of a natural surface slick.</title>
        <authorList>
            <person name="Rahlff J."/>
            <person name="Holmfeldt K."/>
        </authorList>
    </citation>
    <scope>NUCLEOTIDE SEQUENCE [LARGE SCALE GENOMIC DNA]</scope>
    <source>
        <strain evidence="2 3">SMS4</strain>
    </source>
</reference>
<keyword evidence="1" id="KW-0732">Signal</keyword>
<evidence type="ECO:0000256" key="1">
    <source>
        <dbReference type="SAM" id="SignalP"/>
    </source>
</evidence>
<protein>
    <recommendedName>
        <fullName evidence="4">Porin</fullName>
    </recommendedName>
</protein>
<proteinExistence type="predicted"/>
<comment type="caution">
    <text evidence="2">The sequence shown here is derived from an EMBL/GenBank/DDBJ whole genome shotgun (WGS) entry which is preliminary data.</text>
</comment>
<evidence type="ECO:0000313" key="2">
    <source>
        <dbReference type="EMBL" id="MDP5135869.1"/>
    </source>
</evidence>
<feature type="signal peptide" evidence="1">
    <location>
        <begin position="1"/>
        <end position="26"/>
    </location>
</feature>
<evidence type="ECO:0000313" key="3">
    <source>
        <dbReference type="Proteomes" id="UP001231109"/>
    </source>
</evidence>
<dbReference type="RefSeq" id="WP_305975030.1">
    <property type="nucleotide sequence ID" value="NZ_JAPJDZ010000014.1"/>
</dbReference>
<accession>A0ABT9HXL7</accession>